<evidence type="ECO:0000259" key="1">
    <source>
        <dbReference type="Pfam" id="PF08242"/>
    </source>
</evidence>
<dbReference type="InterPro" id="IPR029063">
    <property type="entry name" value="SAM-dependent_MTases_sf"/>
</dbReference>
<evidence type="ECO:0000313" key="2">
    <source>
        <dbReference type="EMBL" id="GAA3355358.1"/>
    </source>
</evidence>
<dbReference type="SUPFAM" id="SSF53335">
    <property type="entry name" value="S-adenosyl-L-methionine-dependent methyltransferases"/>
    <property type="match status" value="1"/>
</dbReference>
<comment type="caution">
    <text evidence="2">The sequence shown here is derived from an EMBL/GenBank/DDBJ whole genome shotgun (WGS) entry which is preliminary data.</text>
</comment>
<dbReference type="EMBL" id="BAAAYK010000038">
    <property type="protein sequence ID" value="GAA3355358.1"/>
    <property type="molecule type" value="Genomic_DNA"/>
</dbReference>
<gene>
    <name evidence="2" type="ORF">GCM10020366_15130</name>
</gene>
<dbReference type="PANTHER" id="PTHR43591">
    <property type="entry name" value="METHYLTRANSFERASE"/>
    <property type="match status" value="1"/>
</dbReference>
<reference evidence="3" key="1">
    <citation type="journal article" date="2019" name="Int. J. Syst. Evol. Microbiol.">
        <title>The Global Catalogue of Microorganisms (GCM) 10K type strain sequencing project: providing services to taxonomists for standard genome sequencing and annotation.</title>
        <authorList>
            <consortium name="The Broad Institute Genomics Platform"/>
            <consortium name="The Broad Institute Genome Sequencing Center for Infectious Disease"/>
            <person name="Wu L."/>
            <person name="Ma J."/>
        </authorList>
    </citation>
    <scope>NUCLEOTIDE SEQUENCE [LARGE SCALE GENOMIC DNA]</scope>
    <source>
        <strain evidence="3">JCM 9687</strain>
    </source>
</reference>
<name>A0ABP6RKK3_9PSEU</name>
<dbReference type="RefSeq" id="WP_344925178.1">
    <property type="nucleotide sequence ID" value="NZ_BAAAYK010000038.1"/>
</dbReference>
<feature type="domain" description="Methyltransferase type 12" evidence="1">
    <location>
        <begin position="46"/>
        <end position="135"/>
    </location>
</feature>
<sequence length="208" mass="23481">MEKYGDTLFTLDADEEVRLGLLCRIFDPETTRLLAELGTRPDARCLEVGAGSGSVARWWCEQVPDGEVVATDVQTSLLERDPRPNLTVLRHDVVREVFPPESFDVIHARLVLSHLRERDEVLRRMRDWLRPGGVVLVESFGWFPLGGSPNPVYSGVLRRWSDLLREVVGTDSGWSRRQPGSLLELGYRDVGARSATWHLRGGTDLAEF</sequence>
<keyword evidence="3" id="KW-1185">Reference proteome</keyword>
<dbReference type="Gene3D" id="3.40.50.150">
    <property type="entry name" value="Vaccinia Virus protein VP39"/>
    <property type="match status" value="1"/>
</dbReference>
<dbReference type="Pfam" id="PF08242">
    <property type="entry name" value="Methyltransf_12"/>
    <property type="match status" value="1"/>
</dbReference>
<dbReference type="CDD" id="cd02440">
    <property type="entry name" value="AdoMet_MTases"/>
    <property type="match status" value="1"/>
</dbReference>
<proteinExistence type="predicted"/>
<organism evidence="2 3">
    <name type="scientific">Saccharopolyspora gregorii</name>
    <dbReference type="NCBI Taxonomy" id="33914"/>
    <lineage>
        <taxon>Bacteria</taxon>
        <taxon>Bacillati</taxon>
        <taxon>Actinomycetota</taxon>
        <taxon>Actinomycetes</taxon>
        <taxon>Pseudonocardiales</taxon>
        <taxon>Pseudonocardiaceae</taxon>
        <taxon>Saccharopolyspora</taxon>
    </lineage>
</organism>
<evidence type="ECO:0000313" key="3">
    <source>
        <dbReference type="Proteomes" id="UP001500483"/>
    </source>
</evidence>
<dbReference type="PANTHER" id="PTHR43591:SF24">
    <property type="entry name" value="2-METHOXY-6-POLYPRENYL-1,4-BENZOQUINOL METHYLASE, MITOCHONDRIAL"/>
    <property type="match status" value="1"/>
</dbReference>
<protein>
    <recommendedName>
        <fullName evidence="1">Methyltransferase type 12 domain-containing protein</fullName>
    </recommendedName>
</protein>
<dbReference type="Proteomes" id="UP001500483">
    <property type="component" value="Unassembled WGS sequence"/>
</dbReference>
<dbReference type="InterPro" id="IPR013217">
    <property type="entry name" value="Methyltransf_12"/>
</dbReference>
<accession>A0ABP6RKK3</accession>